<proteinExistence type="predicted"/>
<dbReference type="EMBL" id="KB933141">
    <property type="protein sequence ID" value="EON99575.1"/>
    <property type="molecule type" value="Genomic_DNA"/>
</dbReference>
<keyword evidence="1" id="KW-0175">Coiled coil</keyword>
<protein>
    <submittedName>
        <fullName evidence="3">Putative ibr domain-containing protein</fullName>
    </submittedName>
</protein>
<reference evidence="4" key="1">
    <citation type="journal article" date="2013" name="Genome Announc.">
        <title>Draft genome sequence of the ascomycete Phaeoacremonium aleophilum strain UCR-PA7, a causal agent of the esca disease complex in grapevines.</title>
        <authorList>
            <person name="Blanco-Ulate B."/>
            <person name="Rolshausen P."/>
            <person name="Cantu D."/>
        </authorList>
    </citation>
    <scope>NUCLEOTIDE SEQUENCE [LARGE SCALE GENOMIC DNA]</scope>
    <source>
        <strain evidence="4">UCR-PA7</strain>
    </source>
</reference>
<dbReference type="Gene3D" id="1.20.120.1750">
    <property type="match status" value="1"/>
</dbReference>
<keyword evidence="4" id="KW-1185">Reference proteome</keyword>
<dbReference type="OrthoDB" id="9977870at2759"/>
<evidence type="ECO:0000256" key="2">
    <source>
        <dbReference type="SAM" id="MobiDB-lite"/>
    </source>
</evidence>
<feature type="coiled-coil region" evidence="1">
    <location>
        <begin position="28"/>
        <end position="69"/>
    </location>
</feature>
<gene>
    <name evidence="3" type="ORF">UCRPA7_4846</name>
</gene>
<organism evidence="3 4">
    <name type="scientific">Phaeoacremonium minimum (strain UCR-PA7)</name>
    <name type="common">Esca disease fungus</name>
    <name type="synonym">Togninia minima</name>
    <dbReference type="NCBI Taxonomy" id="1286976"/>
    <lineage>
        <taxon>Eukaryota</taxon>
        <taxon>Fungi</taxon>
        <taxon>Dikarya</taxon>
        <taxon>Ascomycota</taxon>
        <taxon>Pezizomycotina</taxon>
        <taxon>Sordariomycetes</taxon>
        <taxon>Sordariomycetidae</taxon>
        <taxon>Togniniales</taxon>
        <taxon>Togniniaceae</taxon>
        <taxon>Phaeoacremonium</taxon>
    </lineage>
</organism>
<dbReference type="Proteomes" id="UP000014074">
    <property type="component" value="Unassembled WGS sequence"/>
</dbReference>
<evidence type="ECO:0000313" key="3">
    <source>
        <dbReference type="EMBL" id="EON99575.1"/>
    </source>
</evidence>
<dbReference type="HOGENOM" id="CLU_025203_0_0_1"/>
<accession>R8BJS3</accession>
<evidence type="ECO:0000313" key="4">
    <source>
        <dbReference type="Proteomes" id="UP000014074"/>
    </source>
</evidence>
<dbReference type="RefSeq" id="XP_007915588.1">
    <property type="nucleotide sequence ID" value="XM_007917397.1"/>
</dbReference>
<dbReference type="eggNOG" id="KOG1812">
    <property type="taxonomic scope" value="Eukaryota"/>
</dbReference>
<feature type="region of interest" description="Disordered" evidence="2">
    <location>
        <begin position="295"/>
        <end position="317"/>
    </location>
</feature>
<dbReference type="KEGG" id="tmn:UCRPA7_4846"/>
<dbReference type="GeneID" id="19325339"/>
<dbReference type="AlphaFoldDB" id="R8BJS3"/>
<evidence type="ECO:0000256" key="1">
    <source>
        <dbReference type="SAM" id="Coils"/>
    </source>
</evidence>
<name>R8BJS3_PHAM7</name>
<sequence>MTCRCKAQFCYICGAVWDPVVGCPNFCNGEEELERRRVEEAAREAEQEAEKAASEAAAIAEELDRIEATERTHESEEFKALREEQEDEMQRFRAFERKTKWLMWARHTEKKLLLVNRHNNQAEKMKERHTKTTQQLEDRQIAAEMELRTTLEQSEKSVRIRLRHMEAYCDGLGRHPDGDRPARVVTERDLRELGQQYNLRDNMERLNQAKINVMRDRQAQAMEELLERQEDELQRLEAKRDEDIENLATEFANEEDVLLRVFKDRKNKLQRRWRLAIDILRVELEKKNGVRYGEMATPEWPIDTPDPQEESLAPVEE</sequence>
<feature type="coiled-coil region" evidence="1">
    <location>
        <begin position="219"/>
        <end position="246"/>
    </location>
</feature>